<gene>
    <name evidence="5" type="ORF">NIES593_19285</name>
</gene>
<feature type="region of interest" description="Disordered" evidence="4">
    <location>
        <begin position="230"/>
        <end position="270"/>
    </location>
</feature>
<accession>A0A1U7H9M1</accession>
<dbReference type="STRING" id="1921803.NIES593_19285"/>
<proteinExistence type="predicted"/>
<organism evidence="5 6">
    <name type="scientific">Hydrococcus rivularis NIES-593</name>
    <dbReference type="NCBI Taxonomy" id="1921803"/>
    <lineage>
        <taxon>Bacteria</taxon>
        <taxon>Bacillati</taxon>
        <taxon>Cyanobacteriota</taxon>
        <taxon>Cyanophyceae</taxon>
        <taxon>Pleurocapsales</taxon>
        <taxon>Hydrococcaceae</taxon>
        <taxon>Hydrococcus</taxon>
    </lineage>
</organism>
<dbReference type="InterPro" id="IPR015943">
    <property type="entry name" value="WD40/YVTN_repeat-like_dom_sf"/>
</dbReference>
<dbReference type="SMART" id="SM00320">
    <property type="entry name" value="WD40"/>
    <property type="match status" value="7"/>
</dbReference>
<feature type="compositionally biased region" description="Pro residues" evidence="4">
    <location>
        <begin position="250"/>
        <end position="264"/>
    </location>
</feature>
<comment type="caution">
    <text evidence="5">The sequence shown here is derived from an EMBL/GenBank/DDBJ whole genome shotgun (WGS) entry which is preliminary data.</text>
</comment>
<dbReference type="InterPro" id="IPR001680">
    <property type="entry name" value="WD40_rpt"/>
</dbReference>
<dbReference type="Pfam" id="PF00400">
    <property type="entry name" value="WD40"/>
    <property type="match status" value="2"/>
</dbReference>
<dbReference type="Pfam" id="PF25173">
    <property type="entry name" value="Beta-prop_WDR3_1st"/>
    <property type="match status" value="1"/>
</dbReference>
<keyword evidence="2" id="KW-0677">Repeat</keyword>
<feature type="repeat" description="WD" evidence="3">
    <location>
        <begin position="286"/>
        <end position="327"/>
    </location>
</feature>
<dbReference type="PROSITE" id="PS00678">
    <property type="entry name" value="WD_REPEATS_1"/>
    <property type="match status" value="5"/>
</dbReference>
<evidence type="ECO:0000313" key="5">
    <source>
        <dbReference type="EMBL" id="OKH20254.1"/>
    </source>
</evidence>
<evidence type="ECO:0000256" key="3">
    <source>
        <dbReference type="PROSITE-ProRule" id="PRU00221"/>
    </source>
</evidence>
<dbReference type="EMBL" id="MRCB01000032">
    <property type="protein sequence ID" value="OKH20254.1"/>
    <property type="molecule type" value="Genomic_DNA"/>
</dbReference>
<dbReference type="Gene3D" id="2.40.10.120">
    <property type="match status" value="1"/>
</dbReference>
<dbReference type="InterPro" id="IPR020472">
    <property type="entry name" value="WD40_PAC1"/>
</dbReference>
<dbReference type="PROSITE" id="PS50294">
    <property type="entry name" value="WD_REPEATS_REGION"/>
    <property type="match status" value="7"/>
</dbReference>
<evidence type="ECO:0000256" key="1">
    <source>
        <dbReference type="ARBA" id="ARBA00022574"/>
    </source>
</evidence>
<evidence type="ECO:0000313" key="6">
    <source>
        <dbReference type="Proteomes" id="UP000186868"/>
    </source>
</evidence>
<protein>
    <submittedName>
        <fullName evidence="5">Uncharacterized protein</fullName>
    </submittedName>
</protein>
<dbReference type="Proteomes" id="UP000186868">
    <property type="component" value="Unassembled WGS sequence"/>
</dbReference>
<sequence length="578" mass="61437">MVKVATRISVALIVATTTISPVQSSGAESSSPPAVAQIAADITVRIDGQENGSGAIVAREGDTYRVLTNCHVVDTPGSYAIVTSDGEQHLINIRQANCHREADLAVVQFNARKDYLVAEIGDSAQLTTGTAIYIAGWVDRDPVNPERGYRFRDGEIAGIQPHARKGYAIVHTSESRPGMSGGPILDAQGRLIGINGQSFTDPNSNAVEFYGIPIDTYTSWQKTDSTVSNPVAAVTPLPNDSLTEPSSSTAPPPTPEPEPTPTLPPSNNNTQIAYVPSSNYALAYTLRGHAWPVVSVAFSPDGQKVASSSWDDSIKLWNPKNGKLERTLELHSAGVNAIAFSPDGQKLASGSEDKTIKIWNLTKNSLELTLTDHADWVMSLAFSPDGQRLASGSKDNTIKIWNLATGTLETTLSGHAGAVQSVAFSPDGQRLASGSDDATVRIWNVRTGSLEQTLEQHAQGVNKVVLSPDGQRLASASKDKTIKIWNVSTGSLEQTLNGHADSVNGVAFSPNGQQLVSASEDKTIKLWNLSNGSVERTLEGHSKAVKSIAFSPDGQELASGSLDNTVAIWQAKPQTEDD</sequence>
<dbReference type="CDD" id="cd00200">
    <property type="entry name" value="WD40"/>
    <property type="match status" value="1"/>
</dbReference>
<feature type="repeat" description="WD" evidence="3">
    <location>
        <begin position="538"/>
        <end position="570"/>
    </location>
</feature>
<feature type="repeat" description="WD" evidence="3">
    <location>
        <begin position="454"/>
        <end position="495"/>
    </location>
</feature>
<dbReference type="InterPro" id="IPR036322">
    <property type="entry name" value="WD40_repeat_dom_sf"/>
</dbReference>
<dbReference type="PROSITE" id="PS50082">
    <property type="entry name" value="WD_REPEATS_2"/>
    <property type="match status" value="7"/>
</dbReference>
<dbReference type="PANTHER" id="PTHR19848:SF8">
    <property type="entry name" value="F-BOX AND WD REPEAT DOMAIN CONTAINING 7"/>
    <property type="match status" value="1"/>
</dbReference>
<feature type="repeat" description="WD" evidence="3">
    <location>
        <begin position="496"/>
        <end position="537"/>
    </location>
</feature>
<dbReference type="AlphaFoldDB" id="A0A1U7H9M1"/>
<dbReference type="InterPro" id="IPR019775">
    <property type="entry name" value="WD40_repeat_CS"/>
</dbReference>
<feature type="repeat" description="WD" evidence="3">
    <location>
        <begin position="412"/>
        <end position="453"/>
    </location>
</feature>
<dbReference type="SUPFAM" id="SSF50978">
    <property type="entry name" value="WD40 repeat-like"/>
    <property type="match status" value="1"/>
</dbReference>
<dbReference type="Gene3D" id="2.130.10.10">
    <property type="entry name" value="YVTN repeat-like/Quinoprotein amine dehydrogenase"/>
    <property type="match status" value="3"/>
</dbReference>
<name>A0A1U7H9M1_9CYAN</name>
<evidence type="ECO:0000256" key="2">
    <source>
        <dbReference type="ARBA" id="ARBA00022737"/>
    </source>
</evidence>
<dbReference type="RefSeq" id="WP_073601137.1">
    <property type="nucleotide sequence ID" value="NZ_MRCB01000032.1"/>
</dbReference>
<dbReference type="InterPro" id="IPR009003">
    <property type="entry name" value="Peptidase_S1_PA"/>
</dbReference>
<dbReference type="PRINTS" id="PR00320">
    <property type="entry name" value="GPROTEINBRPT"/>
</dbReference>
<dbReference type="Pfam" id="PF13365">
    <property type="entry name" value="Trypsin_2"/>
    <property type="match status" value="1"/>
</dbReference>
<keyword evidence="1 3" id="KW-0853">WD repeat</keyword>
<dbReference type="SUPFAM" id="SSF50494">
    <property type="entry name" value="Trypsin-like serine proteases"/>
    <property type="match status" value="1"/>
</dbReference>
<dbReference type="PANTHER" id="PTHR19848">
    <property type="entry name" value="WD40 REPEAT PROTEIN"/>
    <property type="match status" value="1"/>
</dbReference>
<feature type="repeat" description="WD" evidence="3">
    <location>
        <begin position="370"/>
        <end position="411"/>
    </location>
</feature>
<keyword evidence="6" id="KW-1185">Reference proteome</keyword>
<evidence type="ECO:0000256" key="4">
    <source>
        <dbReference type="SAM" id="MobiDB-lite"/>
    </source>
</evidence>
<reference evidence="5 6" key="1">
    <citation type="submission" date="2016-11" db="EMBL/GenBank/DDBJ databases">
        <title>Draft Genome Sequences of Nine Cyanobacterial Strains from Diverse Habitats.</title>
        <authorList>
            <person name="Zhu T."/>
            <person name="Hou S."/>
            <person name="Lu X."/>
            <person name="Hess W.R."/>
        </authorList>
    </citation>
    <scope>NUCLEOTIDE SEQUENCE [LARGE SCALE GENOMIC DNA]</scope>
    <source>
        <strain evidence="5 6">NIES-593</strain>
    </source>
</reference>
<feature type="repeat" description="WD" evidence="3">
    <location>
        <begin position="328"/>
        <end position="369"/>
    </location>
</feature>